<dbReference type="KEGG" id="tcl:Tchl_0734"/>
<dbReference type="SUPFAM" id="SSF53901">
    <property type="entry name" value="Thiolase-like"/>
    <property type="match status" value="1"/>
</dbReference>
<protein>
    <submittedName>
        <fullName evidence="2">3-oxoacyl-[ACP] synthase</fullName>
    </submittedName>
</protein>
<dbReference type="Proteomes" id="UP000185739">
    <property type="component" value="Chromosome"/>
</dbReference>
<dbReference type="InterPro" id="IPR016039">
    <property type="entry name" value="Thiolase-like"/>
</dbReference>
<sequence>MSATLPPAAHIAAVSLLGPGLRDWPAAAEVLAGHAAWQPAPTVLTAPQILPPAERRRTGRMVKLALTLGLEAVAAAGADAATLATIFSSSSGDGLNCHQICEALASEDRQISPTRFHNSVHNAAAGYWSIATGATAPASVLCAHDASFSAGLLEAVVQVAVERIACLLIAYDTDYPAPLRSVRPVPDAFGVALLLTPKPAQGSFGRLSLQLTQACADRLHDPALEALRASIPAARSLPLLTAIARGQGGRVVLDYLDGTQLAADLAADSAGASSGLRNVAACR</sequence>
<evidence type="ECO:0000313" key="3">
    <source>
        <dbReference type="Proteomes" id="UP000185739"/>
    </source>
</evidence>
<dbReference type="Gene3D" id="3.40.47.10">
    <property type="match status" value="1"/>
</dbReference>
<name>A0A1H5ULB2_9RHOO</name>
<dbReference type="InterPro" id="IPR014030">
    <property type="entry name" value="Ketoacyl_synth_N"/>
</dbReference>
<dbReference type="EMBL" id="CP018839">
    <property type="protein sequence ID" value="APR03598.1"/>
    <property type="molecule type" value="Genomic_DNA"/>
</dbReference>
<gene>
    <name evidence="2" type="ORF">Tchl_0734</name>
</gene>
<proteinExistence type="predicted"/>
<dbReference type="GO" id="GO:0016746">
    <property type="term" value="F:acyltransferase activity"/>
    <property type="evidence" value="ECO:0007669"/>
    <property type="project" value="InterPro"/>
</dbReference>
<keyword evidence="3" id="KW-1185">Reference proteome</keyword>
<dbReference type="AlphaFoldDB" id="A0A1H5ULB2"/>
<evidence type="ECO:0000313" key="2">
    <source>
        <dbReference type="EMBL" id="APR03598.1"/>
    </source>
</evidence>
<dbReference type="RefSeq" id="WP_075147194.1">
    <property type="nucleotide sequence ID" value="NZ_CP018839.1"/>
</dbReference>
<feature type="domain" description="Beta-ketoacyl synthase-like N-terminal" evidence="1">
    <location>
        <begin position="40"/>
        <end position="228"/>
    </location>
</feature>
<accession>A0A1H5ULB2</accession>
<evidence type="ECO:0000259" key="1">
    <source>
        <dbReference type="Pfam" id="PF13723"/>
    </source>
</evidence>
<dbReference type="STRING" id="96773.Tchl_0734"/>
<dbReference type="Pfam" id="PF13723">
    <property type="entry name" value="Ketoacyl-synt_2"/>
    <property type="match status" value="1"/>
</dbReference>
<reference evidence="2 3" key="1">
    <citation type="submission" date="2016-12" db="EMBL/GenBank/DDBJ databases">
        <title>Complete genome sequence of Thauera chlorobenzoica, a Betaproteobacterium degrading haloaromatics anaerobically to CO2 and halides.</title>
        <authorList>
            <person name="Goris T."/>
            <person name="Mergelsberg M."/>
            <person name="Boll M."/>
        </authorList>
    </citation>
    <scope>NUCLEOTIDE SEQUENCE [LARGE SCALE GENOMIC DNA]</scope>
    <source>
        <strain evidence="2 3">3CB1</strain>
    </source>
</reference>
<organism evidence="2 3">
    <name type="scientific">Thauera chlorobenzoica</name>
    <dbReference type="NCBI Taxonomy" id="96773"/>
    <lineage>
        <taxon>Bacteria</taxon>
        <taxon>Pseudomonadati</taxon>
        <taxon>Pseudomonadota</taxon>
        <taxon>Betaproteobacteria</taxon>
        <taxon>Rhodocyclales</taxon>
        <taxon>Zoogloeaceae</taxon>
        <taxon>Thauera</taxon>
    </lineage>
</organism>